<comment type="subcellular location">
    <subcellularLocation>
        <location evidence="1">Cell membrane</location>
    </subcellularLocation>
</comment>
<dbReference type="PANTHER" id="PTHR30576:SF4">
    <property type="entry name" value="UNDECAPRENYL-PHOSPHATE GALACTOSE PHOSPHOTRANSFERASE"/>
    <property type="match status" value="1"/>
</dbReference>
<gene>
    <name evidence="11" type="ORF">LX70_03689</name>
</gene>
<dbReference type="Proteomes" id="UP000238338">
    <property type="component" value="Unassembled WGS sequence"/>
</dbReference>
<evidence type="ECO:0000256" key="5">
    <source>
        <dbReference type="ARBA" id="ARBA00022692"/>
    </source>
</evidence>
<evidence type="ECO:0000313" key="12">
    <source>
        <dbReference type="Proteomes" id="UP000238338"/>
    </source>
</evidence>
<dbReference type="InterPro" id="IPR003362">
    <property type="entry name" value="Bact_transf"/>
</dbReference>
<protein>
    <submittedName>
        <fullName evidence="11">Lipopolysaccharide/colanic/teichoic acid biosynthesis glycosyltransferase</fullName>
    </submittedName>
</protein>
<keyword evidence="6 9" id="KW-1133">Transmembrane helix</keyword>
<evidence type="ECO:0000256" key="6">
    <source>
        <dbReference type="ARBA" id="ARBA00022989"/>
    </source>
</evidence>
<comment type="caution">
    <text evidence="11">The sequence shown here is derived from an EMBL/GenBank/DDBJ whole genome shotgun (WGS) entry which is preliminary data.</text>
</comment>
<keyword evidence="7 9" id="KW-0472">Membrane</keyword>
<dbReference type="GO" id="GO:0005886">
    <property type="term" value="C:plasma membrane"/>
    <property type="evidence" value="ECO:0007669"/>
    <property type="project" value="UniProtKB-SubCell"/>
</dbReference>
<keyword evidence="4 11" id="KW-0808">Transferase</keyword>
<evidence type="ECO:0000256" key="7">
    <source>
        <dbReference type="ARBA" id="ARBA00023136"/>
    </source>
</evidence>
<evidence type="ECO:0000256" key="3">
    <source>
        <dbReference type="ARBA" id="ARBA00022475"/>
    </source>
</evidence>
<reference evidence="11 12" key="1">
    <citation type="submission" date="2018-02" db="EMBL/GenBank/DDBJ databases">
        <title>Genomic Encyclopedia of Archaeal and Bacterial Type Strains, Phase II (KMG-II): from individual species to whole genera.</title>
        <authorList>
            <person name="Goeker M."/>
        </authorList>
    </citation>
    <scope>NUCLEOTIDE SEQUENCE [LARGE SCALE GENOMIC DNA]</scope>
    <source>
        <strain evidence="11 12">DSM 18921</strain>
    </source>
</reference>
<keyword evidence="8" id="KW-0270">Exopolysaccharide synthesis</keyword>
<dbReference type="AlphaFoldDB" id="A0A2S8S2Z1"/>
<feature type="transmembrane region" description="Helical" evidence="9">
    <location>
        <begin position="41"/>
        <end position="63"/>
    </location>
</feature>
<dbReference type="OrthoDB" id="9808602at2"/>
<dbReference type="GO" id="GO:0000271">
    <property type="term" value="P:polysaccharide biosynthetic process"/>
    <property type="evidence" value="ECO:0007669"/>
    <property type="project" value="UniProtKB-KW"/>
</dbReference>
<sequence>MTLQLNELSDEFEMSSAPVGLVNIAARSGLYRNYVKRLFDVAAVLSASLVVGPLILLLALLVAADGSNPFYWNERVGRRGRNFRMLKLRTMVPDADKMLEDYLSRNAEARLEWNSTQKLKSDPRITRIGRFLRKTSLDELPQLWNVLTGDMSLVGPRPMMPSQRPLYHGLAYYSLRPGITGIWQVSDRNESAFSKRAEYDSAYDEKLTFRMDMWLLWSTVRVVLKGTGY</sequence>
<dbReference type="EMBL" id="PVEP01000011">
    <property type="protein sequence ID" value="PQV55171.1"/>
    <property type="molecule type" value="Genomic_DNA"/>
</dbReference>
<evidence type="ECO:0000256" key="9">
    <source>
        <dbReference type="SAM" id="Phobius"/>
    </source>
</evidence>
<keyword evidence="5 9" id="KW-0812">Transmembrane</keyword>
<evidence type="ECO:0000313" key="11">
    <source>
        <dbReference type="EMBL" id="PQV55171.1"/>
    </source>
</evidence>
<evidence type="ECO:0000259" key="10">
    <source>
        <dbReference type="Pfam" id="PF02397"/>
    </source>
</evidence>
<comment type="similarity">
    <text evidence="2">Belongs to the bacterial sugar transferase family.</text>
</comment>
<accession>A0A2S8S2Z1</accession>
<dbReference type="PANTHER" id="PTHR30576">
    <property type="entry name" value="COLANIC BIOSYNTHESIS UDP-GLUCOSE LIPID CARRIER TRANSFERASE"/>
    <property type="match status" value="1"/>
</dbReference>
<keyword evidence="12" id="KW-1185">Reference proteome</keyword>
<feature type="domain" description="Bacterial sugar transferase" evidence="10">
    <location>
        <begin position="36"/>
        <end position="225"/>
    </location>
</feature>
<evidence type="ECO:0000256" key="4">
    <source>
        <dbReference type="ARBA" id="ARBA00022679"/>
    </source>
</evidence>
<evidence type="ECO:0000256" key="2">
    <source>
        <dbReference type="ARBA" id="ARBA00006464"/>
    </source>
</evidence>
<name>A0A2S8S2Z1_9RHOB</name>
<evidence type="ECO:0000256" key="8">
    <source>
        <dbReference type="ARBA" id="ARBA00023169"/>
    </source>
</evidence>
<evidence type="ECO:0000256" key="1">
    <source>
        <dbReference type="ARBA" id="ARBA00004236"/>
    </source>
</evidence>
<organism evidence="11 12">
    <name type="scientific">Albidovulum denitrificans</name>
    <dbReference type="NCBI Taxonomy" id="404881"/>
    <lineage>
        <taxon>Bacteria</taxon>
        <taxon>Pseudomonadati</taxon>
        <taxon>Pseudomonadota</taxon>
        <taxon>Alphaproteobacteria</taxon>
        <taxon>Rhodobacterales</taxon>
        <taxon>Paracoccaceae</taxon>
        <taxon>Albidovulum</taxon>
    </lineage>
</organism>
<proteinExistence type="inferred from homology"/>
<dbReference type="Pfam" id="PF02397">
    <property type="entry name" value="Bac_transf"/>
    <property type="match status" value="1"/>
</dbReference>
<keyword evidence="3" id="KW-1003">Cell membrane</keyword>
<dbReference type="GO" id="GO:0016780">
    <property type="term" value="F:phosphotransferase activity, for other substituted phosphate groups"/>
    <property type="evidence" value="ECO:0007669"/>
    <property type="project" value="TreeGrafter"/>
</dbReference>